<name>A0A0F9YBR3_9ZZZZ</name>
<reference evidence="1" key="1">
    <citation type="journal article" date="2015" name="Nature">
        <title>Complex archaea that bridge the gap between prokaryotes and eukaryotes.</title>
        <authorList>
            <person name="Spang A."/>
            <person name="Saw J.H."/>
            <person name="Jorgensen S.L."/>
            <person name="Zaremba-Niedzwiedzka K."/>
            <person name="Martijn J."/>
            <person name="Lind A.E."/>
            <person name="van Eijk R."/>
            <person name="Schleper C."/>
            <person name="Guy L."/>
            <person name="Ettema T.J."/>
        </authorList>
    </citation>
    <scope>NUCLEOTIDE SEQUENCE</scope>
</reference>
<dbReference type="EMBL" id="LAZR01000033">
    <property type="protein sequence ID" value="KKO01939.1"/>
    <property type="molecule type" value="Genomic_DNA"/>
</dbReference>
<sequence>MIEANQKGKAMDEVKDAELIAKRVAHFISNHPIDDEASEALDEMVLDMANHIASDKANAMEDDAQDDALHDAADAAASDINNGGHEAQLAYLIEKGCSEDYIRQTVFGGAESALEGP</sequence>
<accession>A0A0F9YBR3</accession>
<gene>
    <name evidence="1" type="ORF">LCGC14_0112940</name>
</gene>
<proteinExistence type="predicted"/>
<comment type="caution">
    <text evidence="1">The sequence shown here is derived from an EMBL/GenBank/DDBJ whole genome shotgun (WGS) entry which is preliminary data.</text>
</comment>
<organism evidence="1">
    <name type="scientific">marine sediment metagenome</name>
    <dbReference type="NCBI Taxonomy" id="412755"/>
    <lineage>
        <taxon>unclassified sequences</taxon>
        <taxon>metagenomes</taxon>
        <taxon>ecological metagenomes</taxon>
    </lineage>
</organism>
<dbReference type="AlphaFoldDB" id="A0A0F9YBR3"/>
<protein>
    <submittedName>
        <fullName evidence="1">Uncharacterized protein</fullName>
    </submittedName>
</protein>
<evidence type="ECO:0000313" key="1">
    <source>
        <dbReference type="EMBL" id="KKO01939.1"/>
    </source>
</evidence>